<name>A0ACC6AH34_NITWI</name>
<dbReference type="EMBL" id="JALJZS010000001">
    <property type="protein sequence ID" value="MCP1998699.1"/>
    <property type="molecule type" value="Genomic_DNA"/>
</dbReference>
<gene>
    <name evidence="1" type="ORF">J2S34_001121</name>
</gene>
<reference evidence="1" key="1">
    <citation type="submission" date="2022-03" db="EMBL/GenBank/DDBJ databases">
        <title>Interactions between chemoautotrophic and heterotrophic bacteria.</title>
        <authorList>
            <person name="Santoro A."/>
        </authorList>
    </citation>
    <scope>NUCLEOTIDE SEQUENCE</scope>
    <source>
        <strain evidence="1">Nb-106</strain>
    </source>
</reference>
<protein>
    <submittedName>
        <fullName evidence="1">Uncharacterized protein</fullName>
    </submittedName>
</protein>
<dbReference type="Proteomes" id="UP001205486">
    <property type="component" value="Unassembled WGS sequence"/>
</dbReference>
<comment type="caution">
    <text evidence="1">The sequence shown here is derived from an EMBL/GenBank/DDBJ whole genome shotgun (WGS) entry which is preliminary data.</text>
</comment>
<keyword evidence="2" id="KW-1185">Reference proteome</keyword>
<proteinExistence type="predicted"/>
<sequence>MWLRRSLCSRCGPGQANSPLRTTIFWMTNGFEPGTSLGCFGVAYAVRMKKTRSGKAQTQETGLSSVPGLSMRAHDHIRTSPLHVRREADTDPAS</sequence>
<accession>A0ACC6AH34</accession>
<organism evidence="1 2">
    <name type="scientific">Nitrobacter winogradskyi</name>
    <name type="common">Nitrobacter agilis</name>
    <dbReference type="NCBI Taxonomy" id="913"/>
    <lineage>
        <taxon>Bacteria</taxon>
        <taxon>Pseudomonadati</taxon>
        <taxon>Pseudomonadota</taxon>
        <taxon>Alphaproteobacteria</taxon>
        <taxon>Hyphomicrobiales</taxon>
        <taxon>Nitrobacteraceae</taxon>
        <taxon>Nitrobacter</taxon>
    </lineage>
</organism>
<evidence type="ECO:0000313" key="2">
    <source>
        <dbReference type="Proteomes" id="UP001205486"/>
    </source>
</evidence>
<evidence type="ECO:0000313" key="1">
    <source>
        <dbReference type="EMBL" id="MCP1998699.1"/>
    </source>
</evidence>